<evidence type="ECO:0008006" key="3">
    <source>
        <dbReference type="Google" id="ProtNLM"/>
    </source>
</evidence>
<accession>A0ABQ4BS59</accession>
<name>A0ABQ4BS59_9ACTN</name>
<dbReference type="Proteomes" id="UP000624709">
    <property type="component" value="Unassembled WGS sequence"/>
</dbReference>
<sequence>MDVRAVALIAAAHPRCGSHVACAVPGVVTGQGEAQERLAQLRVAMPARSTNCPSPHVVIGMDPHTRSAAIEAMTRDETVLGTGRFGADQAGYTAMVAYAKQWPDRVRTARAVTHR</sequence>
<gene>
    <name evidence="1" type="ORF">Apa02nite_096160</name>
</gene>
<evidence type="ECO:0000313" key="2">
    <source>
        <dbReference type="Proteomes" id="UP000624709"/>
    </source>
</evidence>
<comment type="caution">
    <text evidence="1">The sequence shown here is derived from an EMBL/GenBank/DDBJ whole genome shotgun (WGS) entry which is preliminary data.</text>
</comment>
<reference evidence="1 2" key="1">
    <citation type="submission" date="2021-01" db="EMBL/GenBank/DDBJ databases">
        <title>Whole genome shotgun sequence of Actinoplanes palleronii NBRC 14916.</title>
        <authorList>
            <person name="Komaki H."/>
            <person name="Tamura T."/>
        </authorList>
    </citation>
    <scope>NUCLEOTIDE SEQUENCE [LARGE SCALE GENOMIC DNA]</scope>
    <source>
        <strain evidence="1 2">NBRC 14916</strain>
    </source>
</reference>
<dbReference type="EMBL" id="BOMS01000175">
    <property type="protein sequence ID" value="GIE73508.1"/>
    <property type="molecule type" value="Genomic_DNA"/>
</dbReference>
<organism evidence="1 2">
    <name type="scientific">Actinoplanes palleronii</name>
    <dbReference type="NCBI Taxonomy" id="113570"/>
    <lineage>
        <taxon>Bacteria</taxon>
        <taxon>Bacillati</taxon>
        <taxon>Actinomycetota</taxon>
        <taxon>Actinomycetes</taxon>
        <taxon>Micromonosporales</taxon>
        <taxon>Micromonosporaceae</taxon>
        <taxon>Actinoplanes</taxon>
    </lineage>
</organism>
<keyword evidence="2" id="KW-1185">Reference proteome</keyword>
<evidence type="ECO:0000313" key="1">
    <source>
        <dbReference type="EMBL" id="GIE73508.1"/>
    </source>
</evidence>
<protein>
    <recommendedName>
        <fullName evidence="3">Transposase</fullName>
    </recommendedName>
</protein>
<proteinExistence type="predicted"/>